<dbReference type="Proteomes" id="UP001140949">
    <property type="component" value="Unassembled WGS sequence"/>
</dbReference>
<protein>
    <submittedName>
        <fullName evidence="3">Uncharacterized protein</fullName>
    </submittedName>
</protein>
<comment type="caution">
    <text evidence="3">The sequence shown here is derived from an EMBL/GenBank/DDBJ whole genome shotgun (WGS) entry which is preliminary data.</text>
</comment>
<dbReference type="EMBL" id="JANAVB010038018">
    <property type="protein sequence ID" value="KAJ6801431.1"/>
    <property type="molecule type" value="Genomic_DNA"/>
</dbReference>
<evidence type="ECO:0000313" key="3">
    <source>
        <dbReference type="EMBL" id="KAJ6841402.1"/>
    </source>
</evidence>
<dbReference type="EMBL" id="JANAVB010008627">
    <property type="protein sequence ID" value="KAJ6841402.1"/>
    <property type="molecule type" value="Genomic_DNA"/>
</dbReference>
<evidence type="ECO:0000313" key="2">
    <source>
        <dbReference type="EMBL" id="KAJ6801431.1"/>
    </source>
</evidence>
<accession>A0AAX6HKW8</accession>
<organism evidence="3 4">
    <name type="scientific">Iris pallida</name>
    <name type="common">Sweet iris</name>
    <dbReference type="NCBI Taxonomy" id="29817"/>
    <lineage>
        <taxon>Eukaryota</taxon>
        <taxon>Viridiplantae</taxon>
        <taxon>Streptophyta</taxon>
        <taxon>Embryophyta</taxon>
        <taxon>Tracheophyta</taxon>
        <taxon>Spermatophyta</taxon>
        <taxon>Magnoliopsida</taxon>
        <taxon>Liliopsida</taxon>
        <taxon>Asparagales</taxon>
        <taxon>Iridaceae</taxon>
        <taxon>Iridoideae</taxon>
        <taxon>Irideae</taxon>
        <taxon>Iris</taxon>
    </lineage>
</organism>
<evidence type="ECO:0000256" key="1">
    <source>
        <dbReference type="SAM" id="MobiDB-lite"/>
    </source>
</evidence>
<dbReference type="InterPro" id="IPR038947">
    <property type="entry name" value="At3g27210-like"/>
</dbReference>
<gene>
    <name evidence="2" type="ORF">M6B38_197855</name>
    <name evidence="3" type="ORF">M6B38_308385</name>
</gene>
<dbReference type="PANTHER" id="PTHR34280:SF2">
    <property type="entry name" value="OS01G0920100 PROTEIN"/>
    <property type="match status" value="1"/>
</dbReference>
<sequence>MKVLSRAKRLFLSSSTPKDKAANGEKKPVVAESGPKKSSNHLMVHSGFGSKEEAFFDSRAWLDSDCEDDFYSVNGEFTPSRGSTPDYQISAPATPQWSKSFSLSQIPDTKLEPSPIDGKKKLSDLLKESLKREHGENDQNDETDVKLDSFVLKNGHPPRSSEGTPYYSGTNSEFSSEVTPGSNFIHRKDRTGKTKYCCFPSLMPSRNFNDTRKQRMSPEH</sequence>
<feature type="region of interest" description="Disordered" evidence="1">
    <location>
        <begin position="74"/>
        <end position="187"/>
    </location>
</feature>
<dbReference type="AlphaFoldDB" id="A0AAX6HKW8"/>
<feature type="compositionally biased region" description="Basic and acidic residues" evidence="1">
    <location>
        <begin position="117"/>
        <end position="147"/>
    </location>
</feature>
<reference evidence="3" key="2">
    <citation type="submission" date="2023-04" db="EMBL/GenBank/DDBJ databases">
        <authorList>
            <person name="Bruccoleri R.E."/>
            <person name="Oakeley E.J."/>
            <person name="Faust A.-M."/>
            <person name="Dessus-Babus S."/>
            <person name="Altorfer M."/>
            <person name="Burckhardt D."/>
            <person name="Oertli M."/>
            <person name="Naumann U."/>
            <person name="Petersen F."/>
            <person name="Wong J."/>
        </authorList>
    </citation>
    <scope>NUCLEOTIDE SEQUENCE</scope>
    <source>
        <strain evidence="3">GSM-AAB239-AS_SAM_17_03QT</strain>
        <tissue evidence="3">Leaf</tissue>
    </source>
</reference>
<evidence type="ECO:0000313" key="4">
    <source>
        <dbReference type="Proteomes" id="UP001140949"/>
    </source>
</evidence>
<feature type="region of interest" description="Disordered" evidence="1">
    <location>
        <begin position="1"/>
        <end position="43"/>
    </location>
</feature>
<keyword evidence="4" id="KW-1185">Reference proteome</keyword>
<dbReference type="PANTHER" id="PTHR34280">
    <property type="entry name" value="OS01G0920100 PROTEIN"/>
    <property type="match status" value="1"/>
</dbReference>
<feature type="compositionally biased region" description="Polar residues" evidence="1">
    <location>
        <begin position="75"/>
        <end position="107"/>
    </location>
</feature>
<name>A0AAX6HKW8_IRIPA</name>
<reference evidence="3" key="1">
    <citation type="journal article" date="2023" name="GigaByte">
        <title>Genome assembly of the bearded iris, Iris pallida Lam.</title>
        <authorList>
            <person name="Bruccoleri R.E."/>
            <person name="Oakeley E.J."/>
            <person name="Faust A.M.E."/>
            <person name="Altorfer M."/>
            <person name="Dessus-Babus S."/>
            <person name="Burckhardt D."/>
            <person name="Oertli M."/>
            <person name="Naumann U."/>
            <person name="Petersen F."/>
            <person name="Wong J."/>
        </authorList>
    </citation>
    <scope>NUCLEOTIDE SEQUENCE</scope>
    <source>
        <strain evidence="3">GSM-AAB239-AS_SAM_17_03QT</strain>
    </source>
</reference>
<feature type="compositionally biased region" description="Basic and acidic residues" evidence="1">
    <location>
        <begin position="17"/>
        <end position="29"/>
    </location>
</feature>
<proteinExistence type="predicted"/>
<feature type="compositionally biased region" description="Polar residues" evidence="1">
    <location>
        <begin position="161"/>
        <end position="182"/>
    </location>
</feature>